<dbReference type="GO" id="GO:0006397">
    <property type="term" value="P:mRNA processing"/>
    <property type="evidence" value="ECO:0007669"/>
    <property type="project" value="UniProtKB-UniRule"/>
</dbReference>
<name>A0A9W8APG6_9FUNG</name>
<dbReference type="EMBL" id="JANBPY010003337">
    <property type="protein sequence ID" value="KAJ1952026.1"/>
    <property type="molecule type" value="Genomic_DNA"/>
</dbReference>
<proteinExistence type="inferred from homology"/>
<dbReference type="GO" id="GO:0000290">
    <property type="term" value="P:deadenylation-dependent decapping of nuclear-transcribed mRNA"/>
    <property type="evidence" value="ECO:0007669"/>
    <property type="project" value="TreeGrafter"/>
</dbReference>
<evidence type="ECO:0000256" key="3">
    <source>
        <dbReference type="ARBA" id="ARBA00022553"/>
    </source>
</evidence>
<keyword evidence="2 11" id="KW-0963">Cytoplasm</keyword>
<keyword evidence="4 11" id="KW-0507">mRNA processing</keyword>
<organism evidence="13 14">
    <name type="scientific">Dispira parvispora</name>
    <dbReference type="NCBI Taxonomy" id="1520584"/>
    <lineage>
        <taxon>Eukaryota</taxon>
        <taxon>Fungi</taxon>
        <taxon>Fungi incertae sedis</taxon>
        <taxon>Zoopagomycota</taxon>
        <taxon>Kickxellomycotina</taxon>
        <taxon>Dimargaritomycetes</taxon>
        <taxon>Dimargaritales</taxon>
        <taxon>Dimargaritaceae</taxon>
        <taxon>Dispira</taxon>
    </lineage>
</organism>
<gene>
    <name evidence="11" type="primary">LSM1</name>
    <name evidence="13" type="ORF">IWQ62_006314</name>
</gene>
<dbReference type="AlphaFoldDB" id="A0A9W8APG6"/>
<keyword evidence="3" id="KW-0597">Phosphoprotein</keyword>
<evidence type="ECO:0000256" key="8">
    <source>
        <dbReference type="ARBA" id="ARBA00056858"/>
    </source>
</evidence>
<comment type="similarity">
    <text evidence="1 11">Belongs to the snRNP Sm proteins family.</text>
</comment>
<evidence type="ECO:0000256" key="5">
    <source>
        <dbReference type="ARBA" id="ARBA00022884"/>
    </source>
</evidence>
<dbReference type="CDD" id="cd01728">
    <property type="entry name" value="LSm1"/>
    <property type="match status" value="1"/>
</dbReference>
<dbReference type="SMART" id="SM00651">
    <property type="entry name" value="Sm"/>
    <property type="match status" value="1"/>
</dbReference>
<evidence type="ECO:0000256" key="4">
    <source>
        <dbReference type="ARBA" id="ARBA00022664"/>
    </source>
</evidence>
<dbReference type="InterPro" id="IPR001163">
    <property type="entry name" value="Sm_dom_euk/arc"/>
</dbReference>
<keyword evidence="5 11" id="KW-0694">RNA-binding</keyword>
<dbReference type="GO" id="GO:1990726">
    <property type="term" value="C:Lsm1-7-Pat1 complex"/>
    <property type="evidence" value="ECO:0007669"/>
    <property type="project" value="TreeGrafter"/>
</dbReference>
<evidence type="ECO:0000256" key="2">
    <source>
        <dbReference type="ARBA" id="ARBA00022490"/>
    </source>
</evidence>
<dbReference type="PROSITE" id="PS52002">
    <property type="entry name" value="SM"/>
    <property type="match status" value="1"/>
</dbReference>
<dbReference type="PANTHER" id="PTHR15588:SF8">
    <property type="entry name" value="U6 SNRNA-ASSOCIATED SM-LIKE PROTEIN LSM1"/>
    <property type="match status" value="1"/>
</dbReference>
<dbReference type="GO" id="GO:1990904">
    <property type="term" value="C:ribonucleoprotein complex"/>
    <property type="evidence" value="ECO:0007669"/>
    <property type="project" value="UniProtKB-KW"/>
</dbReference>
<comment type="caution">
    <text evidence="13">The sequence shown here is derived from an EMBL/GenBank/DDBJ whole genome shotgun (WGS) entry which is preliminary data.</text>
</comment>
<dbReference type="InterPro" id="IPR047575">
    <property type="entry name" value="Sm"/>
</dbReference>
<dbReference type="Proteomes" id="UP001150925">
    <property type="component" value="Unassembled WGS sequence"/>
</dbReference>
<dbReference type="InterPro" id="IPR044642">
    <property type="entry name" value="PTHR15588"/>
</dbReference>
<reference evidence="13" key="1">
    <citation type="submission" date="2022-07" db="EMBL/GenBank/DDBJ databases">
        <title>Phylogenomic reconstructions and comparative analyses of Kickxellomycotina fungi.</title>
        <authorList>
            <person name="Reynolds N.K."/>
            <person name="Stajich J.E."/>
            <person name="Barry K."/>
            <person name="Grigoriev I.V."/>
            <person name="Crous P."/>
            <person name="Smith M.E."/>
        </authorList>
    </citation>
    <scope>NUCLEOTIDE SEQUENCE</scope>
    <source>
        <strain evidence="13">RSA 1196</strain>
    </source>
</reference>
<sequence length="138" mass="16074">MNPNLPNQVFTTSGSLVDLVDKRLMVVLRDGRKILGFLRSFDQFANLVLQDSVERIFIKDMYGDLDRGVFVIRGENVVLLGEIDHDKEDDLPLKQIPYAEVRRLQKEEAEERQKQDKLKHQLLHNQGFSVDFLDTDLY</sequence>
<protein>
    <recommendedName>
        <fullName evidence="10 11">U6 snRNA-associated Sm-like protein LSm1</fullName>
    </recommendedName>
</protein>
<dbReference type="GO" id="GO:0000932">
    <property type="term" value="C:P-body"/>
    <property type="evidence" value="ECO:0007669"/>
    <property type="project" value="UniProtKB-SubCell"/>
</dbReference>
<evidence type="ECO:0000256" key="11">
    <source>
        <dbReference type="RuleBase" id="RU365047"/>
    </source>
</evidence>
<dbReference type="PANTHER" id="PTHR15588">
    <property type="entry name" value="LSM1"/>
    <property type="match status" value="1"/>
</dbReference>
<dbReference type="OrthoDB" id="10263346at2759"/>
<keyword evidence="7 11" id="KW-0687">Ribonucleoprotein</keyword>
<evidence type="ECO:0000313" key="13">
    <source>
        <dbReference type="EMBL" id="KAJ1952026.1"/>
    </source>
</evidence>
<comment type="function">
    <text evidence="8">Plays a role in the degradation of histone mRNAs, the only eukaryotic mRNAs that are not polyadenylated. Probably also part of an LSm subunits-containing complex involved in the general process of mRNA degradation.</text>
</comment>
<evidence type="ECO:0000259" key="12">
    <source>
        <dbReference type="PROSITE" id="PS52002"/>
    </source>
</evidence>
<comment type="subunit">
    <text evidence="9">Interacts with SLBP; interaction with SLBP occurs when histone mRNA is being rapidly degraded during the S phase. LSm subunits form a heteromer with a donut shape.</text>
</comment>
<dbReference type="Pfam" id="PF01423">
    <property type="entry name" value="LSM"/>
    <property type="match status" value="1"/>
</dbReference>
<evidence type="ECO:0000256" key="9">
    <source>
        <dbReference type="ARBA" id="ARBA00062159"/>
    </source>
</evidence>
<accession>A0A9W8APG6</accession>
<comment type="subcellular location">
    <subcellularLocation>
        <location evidence="11">Cytoplasm</location>
    </subcellularLocation>
    <subcellularLocation>
        <location evidence="11">Cytoplasm</location>
        <location evidence="11">P-body</location>
    </subcellularLocation>
</comment>
<comment type="function">
    <text evidence="11">Component of the cytoplasmic LSM1-LSM7 complex which is involved in mRNA degradation.</text>
</comment>
<keyword evidence="6" id="KW-0508">mRNA splicing</keyword>
<dbReference type="GO" id="GO:0003729">
    <property type="term" value="F:mRNA binding"/>
    <property type="evidence" value="ECO:0007669"/>
    <property type="project" value="TreeGrafter"/>
</dbReference>
<dbReference type="InterPro" id="IPR034104">
    <property type="entry name" value="Lsm1"/>
</dbReference>
<keyword evidence="14" id="KW-1185">Reference proteome</keyword>
<evidence type="ECO:0000313" key="14">
    <source>
        <dbReference type="Proteomes" id="UP001150925"/>
    </source>
</evidence>
<evidence type="ECO:0000256" key="1">
    <source>
        <dbReference type="ARBA" id="ARBA00006850"/>
    </source>
</evidence>
<evidence type="ECO:0000256" key="6">
    <source>
        <dbReference type="ARBA" id="ARBA00023187"/>
    </source>
</evidence>
<dbReference type="GO" id="GO:0008380">
    <property type="term" value="P:RNA splicing"/>
    <property type="evidence" value="ECO:0007669"/>
    <property type="project" value="UniProtKB-KW"/>
</dbReference>
<feature type="domain" description="Sm" evidence="12">
    <location>
        <begin position="11"/>
        <end position="86"/>
    </location>
</feature>
<dbReference type="InterPro" id="IPR010920">
    <property type="entry name" value="LSM_dom_sf"/>
</dbReference>
<evidence type="ECO:0000256" key="10">
    <source>
        <dbReference type="ARBA" id="ARBA00067756"/>
    </source>
</evidence>
<comment type="subunit">
    <text evidence="11">Component of the heptameric LSM1-LSM7 complex that forms a seven-membered ring structure with a donut shape.</text>
</comment>
<dbReference type="FunFam" id="2.30.30.100:FF:000021">
    <property type="entry name" value="U6 snRNA-associated Sm-like protein LSm1"/>
    <property type="match status" value="1"/>
</dbReference>
<dbReference type="Gene3D" id="2.30.30.100">
    <property type="match status" value="1"/>
</dbReference>
<dbReference type="SUPFAM" id="SSF50182">
    <property type="entry name" value="Sm-like ribonucleoproteins"/>
    <property type="match status" value="1"/>
</dbReference>
<evidence type="ECO:0000256" key="7">
    <source>
        <dbReference type="ARBA" id="ARBA00023274"/>
    </source>
</evidence>